<sequence>MEGLQNGGGGLLMSDLWALKGLTEEDGYFMAFRSQDLKKKSLKEGDGWDTPRQSQNLKKKSLKEGDGWDTPRQIGAILESDQRKKFFMYVQDPSFDKASDVAATFRILVLSSPISRALVRSYPLNWIPVFKVDTPELLTRHKSTIAEFLSKYYDWAIEFSNPSPSSAQGTRTERVALLSMNKGNTWCLQMGKEKRLARVVCTKQVAYGLDQP</sequence>
<dbReference type="InterPro" id="IPR013878">
    <property type="entry name" value="Mo25"/>
</dbReference>
<proteinExistence type="predicted"/>
<protein>
    <submittedName>
        <fullName evidence="2">Uncharacterized protein</fullName>
    </submittedName>
</protein>
<accession>A0A2U1MIK8</accession>
<evidence type="ECO:0000313" key="2">
    <source>
        <dbReference type="EMBL" id="PWA61059.1"/>
    </source>
</evidence>
<dbReference type="STRING" id="35608.A0A2U1MIK8"/>
<dbReference type="InterPro" id="IPR011989">
    <property type="entry name" value="ARM-like"/>
</dbReference>
<dbReference type="EMBL" id="PKPP01005195">
    <property type="protein sequence ID" value="PWA61059.1"/>
    <property type="molecule type" value="Genomic_DNA"/>
</dbReference>
<dbReference type="Proteomes" id="UP000245207">
    <property type="component" value="Unassembled WGS sequence"/>
</dbReference>
<comment type="caution">
    <text evidence="2">The sequence shown here is derived from an EMBL/GenBank/DDBJ whole genome shotgun (WGS) entry which is preliminary data.</text>
</comment>
<dbReference type="Gene3D" id="1.25.10.10">
    <property type="entry name" value="Leucine-rich Repeat Variant"/>
    <property type="match status" value="1"/>
</dbReference>
<dbReference type="PANTHER" id="PTHR10182">
    <property type="entry name" value="CALCIUM-BINDING PROTEIN 39-RELATED"/>
    <property type="match status" value="1"/>
</dbReference>
<feature type="region of interest" description="Disordered" evidence="1">
    <location>
        <begin position="42"/>
        <end position="68"/>
    </location>
</feature>
<evidence type="ECO:0000313" key="3">
    <source>
        <dbReference type="Proteomes" id="UP000245207"/>
    </source>
</evidence>
<dbReference type="GO" id="GO:0043539">
    <property type="term" value="F:protein serine/threonine kinase activator activity"/>
    <property type="evidence" value="ECO:0007669"/>
    <property type="project" value="TreeGrafter"/>
</dbReference>
<organism evidence="2 3">
    <name type="scientific">Artemisia annua</name>
    <name type="common">Sweet wormwood</name>
    <dbReference type="NCBI Taxonomy" id="35608"/>
    <lineage>
        <taxon>Eukaryota</taxon>
        <taxon>Viridiplantae</taxon>
        <taxon>Streptophyta</taxon>
        <taxon>Embryophyta</taxon>
        <taxon>Tracheophyta</taxon>
        <taxon>Spermatophyta</taxon>
        <taxon>Magnoliopsida</taxon>
        <taxon>eudicotyledons</taxon>
        <taxon>Gunneridae</taxon>
        <taxon>Pentapetalae</taxon>
        <taxon>asterids</taxon>
        <taxon>campanulids</taxon>
        <taxon>Asterales</taxon>
        <taxon>Asteraceae</taxon>
        <taxon>Asteroideae</taxon>
        <taxon>Anthemideae</taxon>
        <taxon>Artemisiinae</taxon>
        <taxon>Artemisia</taxon>
    </lineage>
</organism>
<name>A0A2U1MIK8_ARTAN</name>
<dbReference type="GO" id="GO:0035556">
    <property type="term" value="P:intracellular signal transduction"/>
    <property type="evidence" value="ECO:0007669"/>
    <property type="project" value="TreeGrafter"/>
</dbReference>
<keyword evidence="3" id="KW-1185">Reference proteome</keyword>
<dbReference type="AlphaFoldDB" id="A0A2U1MIK8"/>
<dbReference type="OrthoDB" id="609103at2759"/>
<reference evidence="2 3" key="1">
    <citation type="journal article" date="2018" name="Mol. Plant">
        <title>The genome of Artemisia annua provides insight into the evolution of Asteraceae family and artemisinin biosynthesis.</title>
        <authorList>
            <person name="Shen Q."/>
            <person name="Zhang L."/>
            <person name="Liao Z."/>
            <person name="Wang S."/>
            <person name="Yan T."/>
            <person name="Shi P."/>
            <person name="Liu M."/>
            <person name="Fu X."/>
            <person name="Pan Q."/>
            <person name="Wang Y."/>
            <person name="Lv Z."/>
            <person name="Lu X."/>
            <person name="Zhang F."/>
            <person name="Jiang W."/>
            <person name="Ma Y."/>
            <person name="Chen M."/>
            <person name="Hao X."/>
            <person name="Li L."/>
            <person name="Tang Y."/>
            <person name="Lv G."/>
            <person name="Zhou Y."/>
            <person name="Sun X."/>
            <person name="Brodelius P.E."/>
            <person name="Rose J.K.C."/>
            <person name="Tang K."/>
        </authorList>
    </citation>
    <scope>NUCLEOTIDE SEQUENCE [LARGE SCALE GENOMIC DNA]</scope>
    <source>
        <strain evidence="3">cv. Huhao1</strain>
        <tissue evidence="2">Leaf</tissue>
    </source>
</reference>
<evidence type="ECO:0000256" key="1">
    <source>
        <dbReference type="SAM" id="MobiDB-lite"/>
    </source>
</evidence>
<dbReference type="PANTHER" id="PTHR10182:SF34">
    <property type="entry name" value="MO25-LIKE PROTEIN"/>
    <property type="match status" value="1"/>
</dbReference>
<gene>
    <name evidence="2" type="ORF">CTI12_AA376820</name>
</gene>